<protein>
    <submittedName>
        <fullName evidence="1">Uncharacterized protein</fullName>
    </submittedName>
</protein>
<accession>A0A653D5N9</accession>
<dbReference type="EMBL" id="CAACVG010010304">
    <property type="protein sequence ID" value="VEN55502.1"/>
    <property type="molecule type" value="Genomic_DNA"/>
</dbReference>
<proteinExistence type="predicted"/>
<keyword evidence="2" id="KW-1185">Reference proteome</keyword>
<dbReference type="Proteomes" id="UP000410492">
    <property type="component" value="Unassembled WGS sequence"/>
</dbReference>
<dbReference type="OrthoDB" id="6729021at2759"/>
<gene>
    <name evidence="1" type="ORF">CALMAC_LOCUS14667</name>
</gene>
<dbReference type="AlphaFoldDB" id="A0A653D5N9"/>
<sequence length="106" mass="12227">MYCISAWNIEIISKVIRNIIYSKMKNIIVILLISTIIVKAVYAECVWDECVKDCQKRDYSSGQCLNFYGVDRCICIGGHHNKDCQEYCREIGRKGGTEWYGKCICV</sequence>
<reference evidence="1 2" key="1">
    <citation type="submission" date="2019-01" db="EMBL/GenBank/DDBJ databases">
        <authorList>
            <person name="Sayadi A."/>
        </authorList>
    </citation>
    <scope>NUCLEOTIDE SEQUENCE [LARGE SCALE GENOMIC DNA]</scope>
</reference>
<name>A0A653D5N9_CALMS</name>
<evidence type="ECO:0000313" key="2">
    <source>
        <dbReference type="Proteomes" id="UP000410492"/>
    </source>
</evidence>
<evidence type="ECO:0000313" key="1">
    <source>
        <dbReference type="EMBL" id="VEN55502.1"/>
    </source>
</evidence>
<organism evidence="1 2">
    <name type="scientific">Callosobruchus maculatus</name>
    <name type="common">Southern cowpea weevil</name>
    <name type="synonym">Pulse bruchid</name>
    <dbReference type="NCBI Taxonomy" id="64391"/>
    <lineage>
        <taxon>Eukaryota</taxon>
        <taxon>Metazoa</taxon>
        <taxon>Ecdysozoa</taxon>
        <taxon>Arthropoda</taxon>
        <taxon>Hexapoda</taxon>
        <taxon>Insecta</taxon>
        <taxon>Pterygota</taxon>
        <taxon>Neoptera</taxon>
        <taxon>Endopterygota</taxon>
        <taxon>Coleoptera</taxon>
        <taxon>Polyphaga</taxon>
        <taxon>Cucujiformia</taxon>
        <taxon>Chrysomeloidea</taxon>
        <taxon>Chrysomelidae</taxon>
        <taxon>Bruchinae</taxon>
        <taxon>Bruchini</taxon>
        <taxon>Callosobruchus</taxon>
    </lineage>
</organism>